<evidence type="ECO:0000256" key="3">
    <source>
        <dbReference type="ARBA" id="ARBA00022989"/>
    </source>
</evidence>
<dbReference type="EMBL" id="SPHZ02000005">
    <property type="protein sequence ID" value="KAF0916981.1"/>
    <property type="molecule type" value="Genomic_DNA"/>
</dbReference>
<dbReference type="GO" id="GO:0016020">
    <property type="term" value="C:membrane"/>
    <property type="evidence" value="ECO:0007669"/>
    <property type="project" value="UniProtKB-SubCell"/>
</dbReference>
<dbReference type="Gene3D" id="1.20.1250.20">
    <property type="entry name" value="MFS general substrate transporter like domains"/>
    <property type="match status" value="1"/>
</dbReference>
<evidence type="ECO:0000256" key="2">
    <source>
        <dbReference type="ARBA" id="ARBA00022692"/>
    </source>
</evidence>
<dbReference type="InterPro" id="IPR005828">
    <property type="entry name" value="MFS_sugar_transport-like"/>
</dbReference>
<dbReference type="Proteomes" id="UP000479710">
    <property type="component" value="Unassembled WGS sequence"/>
</dbReference>
<dbReference type="AlphaFoldDB" id="A0A6G1DX50"/>
<proteinExistence type="predicted"/>
<dbReference type="InterPro" id="IPR036259">
    <property type="entry name" value="MFS_trans_sf"/>
</dbReference>
<keyword evidence="3" id="KW-1133">Transmembrane helix</keyword>
<keyword evidence="4" id="KW-0472">Membrane</keyword>
<gene>
    <name evidence="6" type="ORF">E2562_015146</name>
</gene>
<dbReference type="SUPFAM" id="SSF103473">
    <property type="entry name" value="MFS general substrate transporter"/>
    <property type="match status" value="1"/>
</dbReference>
<reference evidence="6 7" key="1">
    <citation type="submission" date="2019-11" db="EMBL/GenBank/DDBJ databases">
        <title>Whole genome sequence of Oryza granulata.</title>
        <authorList>
            <person name="Li W."/>
        </authorList>
    </citation>
    <scope>NUCLEOTIDE SEQUENCE [LARGE SCALE GENOMIC DNA]</scope>
    <source>
        <strain evidence="7">cv. Menghai</strain>
        <tissue evidence="6">Leaf</tissue>
    </source>
</reference>
<comment type="subcellular location">
    <subcellularLocation>
        <location evidence="1">Membrane</location>
        <topology evidence="1">Multi-pass membrane protein</topology>
    </subcellularLocation>
</comment>
<dbReference type="Pfam" id="PF00083">
    <property type="entry name" value="Sugar_tr"/>
    <property type="match status" value="1"/>
</dbReference>
<dbReference type="PROSITE" id="PS50850">
    <property type="entry name" value="MFS"/>
    <property type="match status" value="1"/>
</dbReference>
<evidence type="ECO:0000313" key="6">
    <source>
        <dbReference type="EMBL" id="KAF0916981.1"/>
    </source>
</evidence>
<feature type="domain" description="Major facilitator superfamily (MFS) profile" evidence="5">
    <location>
        <begin position="1"/>
        <end position="72"/>
    </location>
</feature>
<protein>
    <recommendedName>
        <fullName evidence="5">Major facilitator superfamily (MFS) profile domain-containing protein</fullName>
    </recommendedName>
</protein>
<evidence type="ECO:0000313" key="7">
    <source>
        <dbReference type="Proteomes" id="UP000479710"/>
    </source>
</evidence>
<evidence type="ECO:0000256" key="4">
    <source>
        <dbReference type="ARBA" id="ARBA00023136"/>
    </source>
</evidence>
<dbReference type="GO" id="GO:0022857">
    <property type="term" value="F:transmembrane transporter activity"/>
    <property type="evidence" value="ECO:0007669"/>
    <property type="project" value="InterPro"/>
</dbReference>
<comment type="caution">
    <text evidence="6">The sequence shown here is derived from an EMBL/GenBank/DDBJ whole genome shotgun (WGS) entry which is preliminary data.</text>
</comment>
<name>A0A6G1DX50_9ORYZ</name>
<dbReference type="InterPro" id="IPR020846">
    <property type="entry name" value="MFS_dom"/>
</dbReference>
<keyword evidence="2" id="KW-0812">Transmembrane</keyword>
<organism evidence="6 7">
    <name type="scientific">Oryza meyeriana var. granulata</name>
    <dbReference type="NCBI Taxonomy" id="110450"/>
    <lineage>
        <taxon>Eukaryota</taxon>
        <taxon>Viridiplantae</taxon>
        <taxon>Streptophyta</taxon>
        <taxon>Embryophyta</taxon>
        <taxon>Tracheophyta</taxon>
        <taxon>Spermatophyta</taxon>
        <taxon>Magnoliopsida</taxon>
        <taxon>Liliopsida</taxon>
        <taxon>Poales</taxon>
        <taxon>Poaceae</taxon>
        <taxon>BOP clade</taxon>
        <taxon>Oryzoideae</taxon>
        <taxon>Oryzeae</taxon>
        <taxon>Oryzinae</taxon>
        <taxon>Oryza</taxon>
        <taxon>Oryza meyeriana</taxon>
    </lineage>
</organism>
<accession>A0A6G1DX50</accession>
<evidence type="ECO:0000256" key="1">
    <source>
        <dbReference type="ARBA" id="ARBA00004141"/>
    </source>
</evidence>
<keyword evidence="7" id="KW-1185">Reference proteome</keyword>
<evidence type="ECO:0000259" key="5">
    <source>
        <dbReference type="PROSITE" id="PS50850"/>
    </source>
</evidence>
<sequence length="72" mass="7930">MFIASSLLYFTGGLVMLWSPNVYVLLLVRFVDGFGVSVVVSLVPNDFSKMSPPEIHGSLNTLPWFFGGMFPS</sequence>